<dbReference type="EMBL" id="JANPWB010000010">
    <property type="protein sequence ID" value="KAJ1139032.1"/>
    <property type="molecule type" value="Genomic_DNA"/>
</dbReference>
<evidence type="ECO:0000313" key="3">
    <source>
        <dbReference type="EMBL" id="KAJ1139032.1"/>
    </source>
</evidence>
<proteinExistence type="predicted"/>
<reference evidence="3" key="1">
    <citation type="journal article" date="2022" name="bioRxiv">
        <title>Sequencing and chromosome-scale assembly of the giantPleurodeles waltlgenome.</title>
        <authorList>
            <person name="Brown T."/>
            <person name="Elewa A."/>
            <person name="Iarovenko S."/>
            <person name="Subramanian E."/>
            <person name="Araus A.J."/>
            <person name="Petzold A."/>
            <person name="Susuki M."/>
            <person name="Suzuki K.-i.T."/>
            <person name="Hayashi T."/>
            <person name="Toyoda A."/>
            <person name="Oliveira C."/>
            <person name="Osipova E."/>
            <person name="Leigh N.D."/>
            <person name="Simon A."/>
            <person name="Yun M.H."/>
        </authorList>
    </citation>
    <scope>NUCLEOTIDE SEQUENCE</scope>
    <source>
        <strain evidence="3">20211129_DDA</strain>
        <tissue evidence="3">Liver</tissue>
    </source>
</reference>
<evidence type="ECO:0000256" key="2">
    <source>
        <dbReference type="SAM" id="SignalP"/>
    </source>
</evidence>
<evidence type="ECO:0000256" key="1">
    <source>
        <dbReference type="SAM" id="MobiDB-lite"/>
    </source>
</evidence>
<gene>
    <name evidence="3" type="ORF">NDU88_005409</name>
</gene>
<keyword evidence="2" id="KW-0732">Signal</keyword>
<dbReference type="AlphaFoldDB" id="A0AAV7QEP1"/>
<feature type="signal peptide" evidence="2">
    <location>
        <begin position="1"/>
        <end position="15"/>
    </location>
</feature>
<accession>A0AAV7QEP1</accession>
<organism evidence="3 4">
    <name type="scientific">Pleurodeles waltl</name>
    <name type="common">Iberian ribbed newt</name>
    <dbReference type="NCBI Taxonomy" id="8319"/>
    <lineage>
        <taxon>Eukaryota</taxon>
        <taxon>Metazoa</taxon>
        <taxon>Chordata</taxon>
        <taxon>Craniata</taxon>
        <taxon>Vertebrata</taxon>
        <taxon>Euteleostomi</taxon>
        <taxon>Amphibia</taxon>
        <taxon>Batrachia</taxon>
        <taxon>Caudata</taxon>
        <taxon>Salamandroidea</taxon>
        <taxon>Salamandridae</taxon>
        <taxon>Pleurodelinae</taxon>
        <taxon>Pleurodeles</taxon>
    </lineage>
</organism>
<name>A0AAV7QEP1_PLEWA</name>
<comment type="caution">
    <text evidence="3">The sequence shown here is derived from an EMBL/GenBank/DDBJ whole genome shotgun (WGS) entry which is preliminary data.</text>
</comment>
<feature type="region of interest" description="Disordered" evidence="1">
    <location>
        <begin position="15"/>
        <end position="44"/>
    </location>
</feature>
<feature type="chain" id="PRO_5043361522" evidence="2">
    <location>
        <begin position="16"/>
        <end position="105"/>
    </location>
</feature>
<dbReference type="Proteomes" id="UP001066276">
    <property type="component" value="Chromosome 6"/>
</dbReference>
<sequence>MGWVVLGLLHSATESLSPNALTGPPGLRDPVRGNSVQGVPMPRVIPSGPRLPARYRLAGPGRAQALYSLVAAPTLKCRSRAVDLPREPHLALVKATQGIRMAAGP</sequence>
<protein>
    <submittedName>
        <fullName evidence="3">Uncharacterized protein</fullName>
    </submittedName>
</protein>
<keyword evidence="4" id="KW-1185">Reference proteome</keyword>
<evidence type="ECO:0000313" key="4">
    <source>
        <dbReference type="Proteomes" id="UP001066276"/>
    </source>
</evidence>